<evidence type="ECO:0000313" key="3">
    <source>
        <dbReference type="Proteomes" id="UP001652740"/>
    </source>
</evidence>
<dbReference type="GO" id="GO:0005759">
    <property type="term" value="C:mitochondrial matrix"/>
    <property type="evidence" value="ECO:0007669"/>
    <property type="project" value="TreeGrafter"/>
</dbReference>
<evidence type="ECO:0000256" key="2">
    <source>
        <dbReference type="RuleBase" id="RU003860"/>
    </source>
</evidence>
<proteinExistence type="inferred from homology"/>
<protein>
    <submittedName>
        <fullName evidence="4">BolA-like protein 3 isoform X1</fullName>
    </submittedName>
</protein>
<organism evidence="3 4">
    <name type="scientific">Galleria mellonella</name>
    <name type="common">Greater wax moth</name>
    <dbReference type="NCBI Taxonomy" id="7137"/>
    <lineage>
        <taxon>Eukaryota</taxon>
        <taxon>Metazoa</taxon>
        <taxon>Ecdysozoa</taxon>
        <taxon>Arthropoda</taxon>
        <taxon>Hexapoda</taxon>
        <taxon>Insecta</taxon>
        <taxon>Pterygota</taxon>
        <taxon>Neoptera</taxon>
        <taxon>Endopterygota</taxon>
        <taxon>Lepidoptera</taxon>
        <taxon>Glossata</taxon>
        <taxon>Ditrysia</taxon>
        <taxon>Pyraloidea</taxon>
        <taxon>Pyralidae</taxon>
        <taxon>Galleriinae</taxon>
        <taxon>Galleria</taxon>
    </lineage>
</organism>
<dbReference type="Proteomes" id="UP001652740">
    <property type="component" value="Unplaced"/>
</dbReference>
<sequence length="120" mass="12977">MLRHFFKSLEPLTNKLTRTISGVGSSGNGAGAAVSPFERNCETKEQQLSAALKKTLPGITYISVEDISGGCGAMFEISVEAKEFIGLSTVKQHRLVTDSLKKEIAEMHGIRIHTSPSKTK</sequence>
<dbReference type="InterPro" id="IPR036065">
    <property type="entry name" value="BolA-like_sf"/>
</dbReference>
<dbReference type="InParanoid" id="A0A6J1W6S3"/>
<evidence type="ECO:0000313" key="4">
    <source>
        <dbReference type="RefSeq" id="XP_026748333.1"/>
    </source>
</evidence>
<evidence type="ECO:0000256" key="1">
    <source>
        <dbReference type="ARBA" id="ARBA00005578"/>
    </source>
</evidence>
<comment type="similarity">
    <text evidence="1 2">Belongs to the BolA/IbaG family.</text>
</comment>
<dbReference type="InterPro" id="IPR002634">
    <property type="entry name" value="BolA"/>
</dbReference>
<dbReference type="OrthoDB" id="203381at2759"/>
<dbReference type="AlphaFoldDB" id="A0A6J1W6S3"/>
<dbReference type="SUPFAM" id="SSF82657">
    <property type="entry name" value="BolA-like"/>
    <property type="match status" value="1"/>
</dbReference>
<dbReference type="KEGG" id="gmw:113509213"/>
<keyword evidence="3" id="KW-1185">Reference proteome</keyword>
<dbReference type="GeneID" id="113509213"/>
<dbReference type="PANTHER" id="PTHR46188:SF1">
    <property type="entry name" value="BOLA-LIKE PROTEIN 3"/>
    <property type="match status" value="1"/>
</dbReference>
<name>A0A6J1W6S3_GALME</name>
<dbReference type="RefSeq" id="XP_026748333.1">
    <property type="nucleotide sequence ID" value="XM_026892532.3"/>
</dbReference>
<dbReference type="InterPro" id="IPR052275">
    <property type="entry name" value="Mt_Fe-S_assembly_factor"/>
</dbReference>
<reference evidence="4" key="1">
    <citation type="submission" date="2025-08" db="UniProtKB">
        <authorList>
            <consortium name="RefSeq"/>
        </authorList>
    </citation>
    <scope>IDENTIFICATION</scope>
    <source>
        <tissue evidence="4">Whole larvae</tissue>
    </source>
</reference>
<dbReference type="PANTHER" id="PTHR46188">
    <property type="entry name" value="BOLA-LIKE PROTEIN 3"/>
    <property type="match status" value="1"/>
</dbReference>
<dbReference type="Pfam" id="PF01722">
    <property type="entry name" value="BolA"/>
    <property type="match status" value="1"/>
</dbReference>
<accession>A0A6J1W6S3</accession>
<gene>
    <name evidence="4" type="primary">LOC113509213</name>
</gene>
<dbReference type="Gene3D" id="3.30.300.90">
    <property type="entry name" value="BolA-like"/>
    <property type="match status" value="1"/>
</dbReference>